<protein>
    <recommendedName>
        <fullName evidence="4">DUF2474 family protein</fullName>
    </recommendedName>
</protein>
<proteinExistence type="predicted"/>
<sequence length="49" mass="5456">MSPPTPRDAARPAPRHRFLWFVALWLLGVAGTALLVLPFHLMIAAAMHH</sequence>
<dbReference type="Proteomes" id="UP000248918">
    <property type="component" value="Unassembled WGS sequence"/>
</dbReference>
<dbReference type="RefSeq" id="WP_167444670.1">
    <property type="nucleotide sequence ID" value="NZ_CADFFP010000042.1"/>
</dbReference>
<gene>
    <name evidence="2" type="ORF">BX591_14334</name>
</gene>
<feature type="transmembrane region" description="Helical" evidence="1">
    <location>
        <begin position="20"/>
        <end position="43"/>
    </location>
</feature>
<evidence type="ECO:0008006" key="4">
    <source>
        <dbReference type="Google" id="ProtNLM"/>
    </source>
</evidence>
<keyword evidence="1" id="KW-0472">Membrane</keyword>
<keyword evidence="1" id="KW-0812">Transmembrane</keyword>
<evidence type="ECO:0000313" key="2">
    <source>
        <dbReference type="EMBL" id="RAS19370.1"/>
    </source>
</evidence>
<evidence type="ECO:0000313" key="3">
    <source>
        <dbReference type="Proteomes" id="UP000248918"/>
    </source>
</evidence>
<comment type="caution">
    <text evidence="2">The sequence shown here is derived from an EMBL/GenBank/DDBJ whole genome shotgun (WGS) entry which is preliminary data.</text>
</comment>
<reference evidence="2 3" key="1">
    <citation type="submission" date="2018-06" db="EMBL/GenBank/DDBJ databases">
        <title>Genomic Encyclopedia of Type Strains, Phase III (KMG-III): the genomes of soil and plant-associated and newly described type strains.</title>
        <authorList>
            <person name="Whitman W."/>
        </authorList>
    </citation>
    <scope>NUCLEOTIDE SEQUENCE [LARGE SCALE GENOMIC DNA]</scope>
    <source>
        <strain evidence="2 3">LMG 23644</strain>
    </source>
</reference>
<evidence type="ECO:0000256" key="1">
    <source>
        <dbReference type="SAM" id="Phobius"/>
    </source>
</evidence>
<keyword evidence="1" id="KW-1133">Transmembrane helix</keyword>
<dbReference type="AlphaFoldDB" id="A0A329BCV2"/>
<accession>A0A329BCV2</accession>
<dbReference type="EMBL" id="QLTK01000043">
    <property type="protein sequence ID" value="RAS19370.1"/>
    <property type="molecule type" value="Genomic_DNA"/>
</dbReference>
<organism evidence="2 3">
    <name type="scientific">Paraburkholderia bryophila</name>
    <dbReference type="NCBI Taxonomy" id="420952"/>
    <lineage>
        <taxon>Bacteria</taxon>
        <taxon>Pseudomonadati</taxon>
        <taxon>Pseudomonadota</taxon>
        <taxon>Betaproteobacteria</taxon>
        <taxon>Burkholderiales</taxon>
        <taxon>Burkholderiaceae</taxon>
        <taxon>Paraburkholderia</taxon>
    </lineage>
</organism>
<name>A0A329BCV2_9BURK</name>